<feature type="domain" description="THIF-type NAD/FAD binding fold" evidence="2">
    <location>
        <begin position="4"/>
        <end position="241"/>
    </location>
</feature>
<protein>
    <submittedName>
        <fullName evidence="3">Thiazole biosynthesis adenylyltransferase ThiF</fullName>
    </submittedName>
</protein>
<dbReference type="InterPro" id="IPR045886">
    <property type="entry name" value="ThiF/MoeB/HesA"/>
</dbReference>
<dbReference type="EMBL" id="JACXAI010000023">
    <property type="protein sequence ID" value="MBD1381891.1"/>
    <property type="molecule type" value="Genomic_DNA"/>
</dbReference>
<dbReference type="AlphaFoldDB" id="A0A926NQ52"/>
<dbReference type="Pfam" id="PF00899">
    <property type="entry name" value="ThiF"/>
    <property type="match status" value="1"/>
</dbReference>
<comment type="similarity">
    <text evidence="1">Belongs to the HesA/MoeB/ThiF family.</text>
</comment>
<dbReference type="GO" id="GO:0005829">
    <property type="term" value="C:cytosol"/>
    <property type="evidence" value="ECO:0007669"/>
    <property type="project" value="TreeGrafter"/>
</dbReference>
<dbReference type="InterPro" id="IPR000594">
    <property type="entry name" value="ThiF_NAD_FAD-bd"/>
</dbReference>
<dbReference type="SUPFAM" id="SSF69572">
    <property type="entry name" value="Activating enzymes of the ubiquitin-like proteins"/>
    <property type="match status" value="1"/>
</dbReference>
<dbReference type="FunFam" id="3.40.50.720:FF:000080">
    <property type="entry name" value="Thiazole biosynthesis adenylyltransferase ThiF"/>
    <property type="match status" value="1"/>
</dbReference>
<dbReference type="GO" id="GO:0016779">
    <property type="term" value="F:nucleotidyltransferase activity"/>
    <property type="evidence" value="ECO:0007669"/>
    <property type="project" value="UniProtKB-KW"/>
</dbReference>
<name>A0A926NQ52_9BACI</name>
<dbReference type="PANTHER" id="PTHR10953:SF102">
    <property type="entry name" value="ADENYLYLTRANSFERASE AND SULFURTRANSFERASE MOCS3"/>
    <property type="match status" value="1"/>
</dbReference>
<dbReference type="PANTHER" id="PTHR10953">
    <property type="entry name" value="UBIQUITIN-ACTIVATING ENZYME E1"/>
    <property type="match status" value="1"/>
</dbReference>
<keyword evidence="3" id="KW-0548">Nucleotidyltransferase</keyword>
<dbReference type="NCBIfam" id="NF009123">
    <property type="entry name" value="PRK12475.1"/>
    <property type="match status" value="1"/>
</dbReference>
<keyword evidence="3" id="KW-0808">Transferase</keyword>
<gene>
    <name evidence="3" type="ORF">IC621_16805</name>
</gene>
<sequence>MDRYSRQILFSSIGEIGQKKIRNSHILIIGAGALGSASAEMLTRAGIGKITMADRDYVEWSNLQRQQLYTEEDAENRLPKAIAAKQRLKAVNSEVEIESVVEDITAQSIELLLKDHCDLIIDATDNFETRLLINDAAQKYKIPWIYGGCVGSYGLTFTILPGETPCLACMLNHLPADGMTCDTVGIISPAVQMVASYQTAEALKWITGNHEQMRRKLLSFDVWTNQFTQISIDSMKKKDCPSCGESPTYPNLSFENMTKTAVLCGRDTVQIRPGQKREISFELLEKQLNGNGSVREIQANPYLISFKVDEYRFVVFRDGRILLHGIKDVVKAKTLYHQYLG</sequence>
<comment type="caution">
    <text evidence="3">The sequence shown here is derived from an EMBL/GenBank/DDBJ whole genome shotgun (WGS) entry which is preliminary data.</text>
</comment>
<evidence type="ECO:0000256" key="1">
    <source>
        <dbReference type="ARBA" id="ARBA00009919"/>
    </source>
</evidence>
<dbReference type="Gene3D" id="3.40.50.720">
    <property type="entry name" value="NAD(P)-binding Rossmann-like Domain"/>
    <property type="match status" value="1"/>
</dbReference>
<organism evidence="3 4">
    <name type="scientific">Metabacillus arenae</name>
    <dbReference type="NCBI Taxonomy" id="2771434"/>
    <lineage>
        <taxon>Bacteria</taxon>
        <taxon>Bacillati</taxon>
        <taxon>Bacillota</taxon>
        <taxon>Bacilli</taxon>
        <taxon>Bacillales</taxon>
        <taxon>Bacillaceae</taxon>
        <taxon>Metabacillus</taxon>
    </lineage>
</organism>
<keyword evidence="4" id="KW-1185">Reference proteome</keyword>
<proteinExistence type="inferred from homology"/>
<dbReference type="CDD" id="cd00757">
    <property type="entry name" value="ThiF_MoeB_HesA_family"/>
    <property type="match status" value="1"/>
</dbReference>
<dbReference type="GO" id="GO:0004792">
    <property type="term" value="F:thiosulfate-cyanide sulfurtransferase activity"/>
    <property type="evidence" value="ECO:0007669"/>
    <property type="project" value="TreeGrafter"/>
</dbReference>
<reference evidence="3" key="1">
    <citation type="submission" date="2020-09" db="EMBL/GenBank/DDBJ databases">
        <title>A novel bacterium of genus Bacillus, isolated from South China Sea.</title>
        <authorList>
            <person name="Huang H."/>
            <person name="Mo K."/>
            <person name="Hu Y."/>
        </authorList>
    </citation>
    <scope>NUCLEOTIDE SEQUENCE</scope>
    <source>
        <strain evidence="3">IB182487</strain>
    </source>
</reference>
<dbReference type="GO" id="GO:0008641">
    <property type="term" value="F:ubiquitin-like modifier activating enzyme activity"/>
    <property type="evidence" value="ECO:0007669"/>
    <property type="project" value="InterPro"/>
</dbReference>
<dbReference type="GO" id="GO:0008146">
    <property type="term" value="F:sulfotransferase activity"/>
    <property type="evidence" value="ECO:0007669"/>
    <property type="project" value="TreeGrafter"/>
</dbReference>
<accession>A0A926NQ52</accession>
<dbReference type="RefSeq" id="WP_191159550.1">
    <property type="nucleotide sequence ID" value="NZ_JACXAI010000023.1"/>
</dbReference>
<dbReference type="Proteomes" id="UP000626844">
    <property type="component" value="Unassembled WGS sequence"/>
</dbReference>
<evidence type="ECO:0000313" key="4">
    <source>
        <dbReference type="Proteomes" id="UP000626844"/>
    </source>
</evidence>
<dbReference type="InterPro" id="IPR035985">
    <property type="entry name" value="Ubiquitin-activating_enz"/>
</dbReference>
<evidence type="ECO:0000259" key="2">
    <source>
        <dbReference type="Pfam" id="PF00899"/>
    </source>
</evidence>
<evidence type="ECO:0000313" key="3">
    <source>
        <dbReference type="EMBL" id="MBD1381891.1"/>
    </source>
</evidence>